<name>A0ABP0FXF2_CLALP</name>
<evidence type="ECO:0000256" key="2">
    <source>
        <dbReference type="ARBA" id="ARBA00022777"/>
    </source>
</evidence>
<evidence type="ECO:0000313" key="5">
    <source>
        <dbReference type="Proteomes" id="UP001642483"/>
    </source>
</evidence>
<organism evidence="4 5">
    <name type="scientific">Clavelina lepadiformis</name>
    <name type="common">Light-bulb sea squirt</name>
    <name type="synonym">Ascidia lepadiformis</name>
    <dbReference type="NCBI Taxonomy" id="159417"/>
    <lineage>
        <taxon>Eukaryota</taxon>
        <taxon>Metazoa</taxon>
        <taxon>Chordata</taxon>
        <taxon>Tunicata</taxon>
        <taxon>Ascidiacea</taxon>
        <taxon>Aplousobranchia</taxon>
        <taxon>Clavelinidae</taxon>
        <taxon>Clavelina</taxon>
    </lineage>
</organism>
<keyword evidence="5" id="KW-1185">Reference proteome</keyword>
<reference evidence="4 5" key="1">
    <citation type="submission" date="2024-02" db="EMBL/GenBank/DDBJ databases">
        <authorList>
            <person name="Daric V."/>
            <person name="Darras S."/>
        </authorList>
    </citation>
    <scope>NUCLEOTIDE SEQUENCE [LARGE SCALE GENOMIC DNA]</scope>
</reference>
<keyword evidence="2" id="KW-0418">Kinase</keyword>
<dbReference type="SUPFAM" id="SSF55060">
    <property type="entry name" value="GHMP Kinase, C-terminal domain"/>
    <property type="match status" value="1"/>
</dbReference>
<sequence>MTACGFASDTSSIIHAVLLVEQMLTTGGGWQDQVGGLLGGIKVGRSKAKLPLRVTNETLVTSSRFYATFADHLELVYTGQPRLARNLLQNVIRNYYTKQQVVVRNFHDIRENAEQCAEACKREDLKAIGHHINRCWCQKKLITSGCEQQKCAKIIAALAPYALGQALAGVGGGGFLYVLTTKPYTKEFIASALSDEQGAQNITVYNVEIDKEGMVFRTAPVN</sequence>
<dbReference type="InterPro" id="IPR052203">
    <property type="entry name" value="GHMP_Kinase-Related"/>
</dbReference>
<dbReference type="Gene3D" id="3.30.230.120">
    <property type="match status" value="1"/>
</dbReference>
<proteinExistence type="predicted"/>
<gene>
    <name evidence="4" type="ORF">CVLEPA_LOCUS14412</name>
</gene>
<keyword evidence="1" id="KW-0808">Transferase</keyword>
<dbReference type="InterPro" id="IPR036554">
    <property type="entry name" value="GHMP_kinase_C_sf"/>
</dbReference>
<evidence type="ECO:0000313" key="4">
    <source>
        <dbReference type="EMBL" id="CAK8683328.1"/>
    </source>
</evidence>
<dbReference type="Proteomes" id="UP001642483">
    <property type="component" value="Unassembled WGS sequence"/>
</dbReference>
<dbReference type="Pfam" id="PF08544">
    <property type="entry name" value="GHMP_kinases_C"/>
    <property type="match status" value="1"/>
</dbReference>
<dbReference type="EMBL" id="CAWYQH010000097">
    <property type="protein sequence ID" value="CAK8683328.1"/>
    <property type="molecule type" value="Genomic_DNA"/>
</dbReference>
<comment type="caution">
    <text evidence="4">The sequence shown here is derived from an EMBL/GenBank/DDBJ whole genome shotgun (WGS) entry which is preliminary data.</text>
</comment>
<protein>
    <recommendedName>
        <fullName evidence="3">GHMP kinase C-terminal domain-containing protein</fullName>
    </recommendedName>
</protein>
<feature type="domain" description="GHMP kinase C-terminal" evidence="3">
    <location>
        <begin position="117"/>
        <end position="195"/>
    </location>
</feature>
<dbReference type="InterPro" id="IPR013750">
    <property type="entry name" value="GHMP_kinase_C_dom"/>
</dbReference>
<dbReference type="PANTHER" id="PTHR32463:SF0">
    <property type="entry name" value="L-FUCOSE KINASE"/>
    <property type="match status" value="1"/>
</dbReference>
<evidence type="ECO:0000259" key="3">
    <source>
        <dbReference type="Pfam" id="PF08544"/>
    </source>
</evidence>
<accession>A0ABP0FXF2</accession>
<evidence type="ECO:0000256" key="1">
    <source>
        <dbReference type="ARBA" id="ARBA00022679"/>
    </source>
</evidence>
<dbReference type="PANTHER" id="PTHR32463">
    <property type="entry name" value="L-FUCOSE KINASE"/>
    <property type="match status" value="1"/>
</dbReference>